<name>A0AAP0J5T5_9MAGN</name>
<dbReference type="Proteomes" id="UP001420932">
    <property type="component" value="Unassembled WGS sequence"/>
</dbReference>
<comment type="caution">
    <text evidence="1">The sequence shown here is derived from an EMBL/GenBank/DDBJ whole genome shotgun (WGS) entry which is preliminary data.</text>
</comment>
<dbReference type="EMBL" id="JBBNAF010000007">
    <property type="protein sequence ID" value="KAK9128217.1"/>
    <property type="molecule type" value="Genomic_DNA"/>
</dbReference>
<accession>A0AAP0J5T5</accession>
<proteinExistence type="predicted"/>
<reference evidence="1 2" key="1">
    <citation type="submission" date="2024-01" db="EMBL/GenBank/DDBJ databases">
        <title>Genome assemblies of Stephania.</title>
        <authorList>
            <person name="Yang L."/>
        </authorList>
    </citation>
    <scope>NUCLEOTIDE SEQUENCE [LARGE SCALE GENOMIC DNA]</scope>
    <source>
        <strain evidence="1">YNDBR</strain>
        <tissue evidence="1">Leaf</tissue>
    </source>
</reference>
<keyword evidence="2" id="KW-1185">Reference proteome</keyword>
<sequence>MFRRNMCTDEVHVSDVTLGKCADGRLESAGFSVGVQAVAGSRSRMRRIMR</sequence>
<protein>
    <submittedName>
        <fullName evidence="1">Uncharacterized protein</fullName>
    </submittedName>
</protein>
<organism evidence="1 2">
    <name type="scientific">Stephania yunnanensis</name>
    <dbReference type="NCBI Taxonomy" id="152371"/>
    <lineage>
        <taxon>Eukaryota</taxon>
        <taxon>Viridiplantae</taxon>
        <taxon>Streptophyta</taxon>
        <taxon>Embryophyta</taxon>
        <taxon>Tracheophyta</taxon>
        <taxon>Spermatophyta</taxon>
        <taxon>Magnoliopsida</taxon>
        <taxon>Ranunculales</taxon>
        <taxon>Menispermaceae</taxon>
        <taxon>Menispermoideae</taxon>
        <taxon>Cissampelideae</taxon>
        <taxon>Stephania</taxon>
    </lineage>
</organism>
<evidence type="ECO:0000313" key="2">
    <source>
        <dbReference type="Proteomes" id="UP001420932"/>
    </source>
</evidence>
<dbReference type="AlphaFoldDB" id="A0AAP0J5T5"/>
<evidence type="ECO:0000313" key="1">
    <source>
        <dbReference type="EMBL" id="KAK9128217.1"/>
    </source>
</evidence>
<gene>
    <name evidence="1" type="ORF">Syun_017014</name>
</gene>